<organism evidence="1 2">
    <name type="scientific">Leptospirillum ferrooxidans (strain C2-3)</name>
    <dbReference type="NCBI Taxonomy" id="1162668"/>
    <lineage>
        <taxon>Bacteria</taxon>
        <taxon>Pseudomonadati</taxon>
        <taxon>Nitrospirota</taxon>
        <taxon>Nitrospiria</taxon>
        <taxon>Nitrospirales</taxon>
        <taxon>Nitrospiraceae</taxon>
        <taxon>Leptospirillum</taxon>
    </lineage>
</organism>
<dbReference type="OrthoDB" id="9779041at2"/>
<dbReference type="EMBL" id="AP012342">
    <property type="protein sequence ID" value="BAM07011.1"/>
    <property type="molecule type" value="Genomic_DNA"/>
</dbReference>
<reference evidence="2" key="2">
    <citation type="submission" date="2012-03" db="EMBL/GenBank/DDBJ databases">
        <title>The complete genome sequence of the pioneer microbe on fresh volcanic deposit, Leptospirillum ferrooxidans strain C2-3.</title>
        <authorList>
            <person name="Fujimura R."/>
            <person name="Sato Y."/>
            <person name="Nishizawa T."/>
            <person name="Nanba K."/>
            <person name="Oshima K."/>
            <person name="Hattori M."/>
            <person name="Kamijo T."/>
            <person name="Ohta H."/>
        </authorList>
    </citation>
    <scope>NUCLEOTIDE SEQUENCE [LARGE SCALE GENOMIC DNA]</scope>
    <source>
        <strain evidence="2">C2-3</strain>
    </source>
</reference>
<dbReference type="Proteomes" id="UP000007382">
    <property type="component" value="Chromosome"/>
</dbReference>
<evidence type="ECO:0000313" key="1">
    <source>
        <dbReference type="EMBL" id="BAM07011.1"/>
    </source>
</evidence>
<dbReference type="PATRIC" id="fig|1162668.3.peg.1564"/>
<gene>
    <name evidence="1" type="ordered locus">LFE_1328</name>
</gene>
<reference evidence="1 2" key="1">
    <citation type="journal article" date="2012" name="J. Bacteriol.">
        <title>Complete Genome Sequence of Leptospirillum ferrooxidans Strain C2-3, Isolated from a Fresh Volcanic Ash Deposit on the Island of Miyake, Japan.</title>
        <authorList>
            <person name="Fujimura R."/>
            <person name="Sato Y."/>
            <person name="Nishizawa T."/>
            <person name="Oshima K."/>
            <person name="Kim S.-W."/>
            <person name="Hattori M."/>
            <person name="Kamijo T."/>
            <person name="Ohta H."/>
        </authorList>
    </citation>
    <scope>NUCLEOTIDE SEQUENCE [LARGE SCALE GENOMIC DNA]</scope>
    <source>
        <strain evidence="1 2">C2-3</strain>
    </source>
</reference>
<protein>
    <submittedName>
        <fullName evidence="1">Putative CDP-glucose 4,6-dehydratase</fullName>
    </submittedName>
</protein>
<dbReference type="HOGENOM" id="CLU_144821_0_0_0"/>
<dbReference type="KEGG" id="lfc:LFE_1328"/>
<evidence type="ECO:0000313" key="2">
    <source>
        <dbReference type="Proteomes" id="UP000007382"/>
    </source>
</evidence>
<keyword evidence="2" id="KW-1185">Reference proteome</keyword>
<dbReference type="SUPFAM" id="SSF51735">
    <property type="entry name" value="NAD(P)-binding Rossmann-fold domains"/>
    <property type="match status" value="1"/>
</dbReference>
<dbReference type="STRING" id="1162668.LFE_1328"/>
<dbReference type="Gene3D" id="3.90.25.10">
    <property type="entry name" value="UDP-galactose 4-epimerase, domain 1"/>
    <property type="match status" value="1"/>
</dbReference>
<accession>I0IP12</accession>
<name>I0IP12_LEPFC</name>
<dbReference type="InterPro" id="IPR036291">
    <property type="entry name" value="NAD(P)-bd_dom_sf"/>
</dbReference>
<dbReference type="eggNOG" id="COG0451">
    <property type="taxonomic scope" value="Bacteria"/>
</dbReference>
<dbReference type="AlphaFoldDB" id="I0IP12"/>
<sequence>MAEGWNFGPNDDDARPVSWIADRLTTMWGEKAGWKTSDGEQPHEANSLRLDSSKARARLGWRPRWNLLSALEETSVWYRAYQYQKDIRNVVLEQIQEYGRV</sequence>
<proteinExistence type="predicted"/>